<dbReference type="AlphaFoldDB" id="A0A084G1G6"/>
<dbReference type="HOGENOM" id="CLU_937368_0_0_1"/>
<comment type="caution">
    <text evidence="1">The sequence shown here is derived from an EMBL/GenBank/DDBJ whole genome shotgun (WGS) entry which is preliminary data.</text>
</comment>
<dbReference type="VEuPathDB" id="FungiDB:SAPIO_CDS7258"/>
<accession>A0A084G1G6</accession>
<dbReference type="KEGG" id="sapo:SAPIO_CDS7258"/>
<protein>
    <submittedName>
        <fullName evidence="1">Uncharacterized protein</fullName>
    </submittedName>
</protein>
<dbReference type="RefSeq" id="XP_016640977.1">
    <property type="nucleotide sequence ID" value="XM_016789150.1"/>
</dbReference>
<evidence type="ECO:0000313" key="2">
    <source>
        <dbReference type="Proteomes" id="UP000028545"/>
    </source>
</evidence>
<keyword evidence="2" id="KW-1185">Reference proteome</keyword>
<reference evidence="1 2" key="1">
    <citation type="journal article" date="2014" name="Genome Announc.">
        <title>Draft genome sequence of the pathogenic fungus Scedosporium apiospermum.</title>
        <authorList>
            <person name="Vandeputte P."/>
            <person name="Ghamrawi S."/>
            <person name="Rechenmann M."/>
            <person name="Iltis A."/>
            <person name="Giraud S."/>
            <person name="Fleury M."/>
            <person name="Thornton C."/>
            <person name="Delhaes L."/>
            <person name="Meyer W."/>
            <person name="Papon N."/>
            <person name="Bouchara J.P."/>
        </authorList>
    </citation>
    <scope>NUCLEOTIDE SEQUENCE [LARGE SCALE GENOMIC DNA]</scope>
    <source>
        <strain evidence="1 2">IHEM 14462</strain>
    </source>
</reference>
<evidence type="ECO:0000313" key="1">
    <source>
        <dbReference type="EMBL" id="KEZ41178.1"/>
    </source>
</evidence>
<dbReference type="Proteomes" id="UP000028545">
    <property type="component" value="Unassembled WGS sequence"/>
</dbReference>
<name>A0A084G1G6_PSEDA</name>
<dbReference type="OrthoDB" id="5346621at2759"/>
<gene>
    <name evidence="1" type="ORF">SAPIO_CDS7258</name>
</gene>
<sequence length="297" mass="33218">MSRYFSTTARALLKFIWKGTEPVDKYETLIKNKIAKNPKLSAADTVEIAGQPHASEADPKLRVSGQIFRNNSRLTSVHAYDDGTVEFSKQPSLKNTQSFLDSSLQCEPSCQVGRCGGGVCSADPFLLRRAAEGGPDEMAYSQQKVFGDQPFKIMSGGLHGCTVDDNDTTDDSDYQAFRQRAIDFMEGNDVLNPIPNGYKAYIPPIGPPIDWNLFNYDDDDGDDDKAQIYIMMPVRDGHSTSEKKFQYGNRVQTVIDAVSHVIPGRSKRRIYPYKRLRYQIPAEFAQVNTNQCGMALF</sequence>
<organism evidence="1 2">
    <name type="scientific">Pseudallescheria apiosperma</name>
    <name type="common">Scedosporium apiospermum</name>
    <dbReference type="NCBI Taxonomy" id="563466"/>
    <lineage>
        <taxon>Eukaryota</taxon>
        <taxon>Fungi</taxon>
        <taxon>Dikarya</taxon>
        <taxon>Ascomycota</taxon>
        <taxon>Pezizomycotina</taxon>
        <taxon>Sordariomycetes</taxon>
        <taxon>Hypocreomycetidae</taxon>
        <taxon>Microascales</taxon>
        <taxon>Microascaceae</taxon>
        <taxon>Scedosporium</taxon>
    </lineage>
</organism>
<proteinExistence type="predicted"/>
<dbReference type="EMBL" id="JOWA01000110">
    <property type="protein sequence ID" value="KEZ41178.1"/>
    <property type="molecule type" value="Genomic_DNA"/>
</dbReference>
<dbReference type="GeneID" id="27726330"/>